<reference evidence="5 6" key="1">
    <citation type="journal article" date="2024" name="Nat. Commun.">
        <title>Phylogenomics reveals the evolutionary origins of lichenization in chlorophyte algae.</title>
        <authorList>
            <person name="Puginier C."/>
            <person name="Libourel C."/>
            <person name="Otte J."/>
            <person name="Skaloud P."/>
            <person name="Haon M."/>
            <person name="Grisel S."/>
            <person name="Petersen M."/>
            <person name="Berrin J.G."/>
            <person name="Delaux P.M."/>
            <person name="Dal Grande F."/>
            <person name="Keller J."/>
        </authorList>
    </citation>
    <scope>NUCLEOTIDE SEQUENCE [LARGE SCALE GENOMIC DNA]</scope>
    <source>
        <strain evidence="5 6">SAG 2036</strain>
    </source>
</reference>
<dbReference type="AlphaFoldDB" id="A0AAW1NQ53"/>
<evidence type="ECO:0000256" key="3">
    <source>
        <dbReference type="ARBA" id="ARBA00022833"/>
    </source>
</evidence>
<keyword evidence="1" id="KW-0479">Metal-binding</keyword>
<name>A0AAW1NQ53_9CHLO</name>
<dbReference type="SUPFAM" id="SSF53927">
    <property type="entry name" value="Cytidine deaminase-like"/>
    <property type="match status" value="1"/>
</dbReference>
<accession>A0AAW1NQ53</accession>
<dbReference type="PANTHER" id="PTHR11079:SF149">
    <property type="entry name" value="TRNA-SPECIFIC ADENOSINE DEAMINASE 2"/>
    <property type="match status" value="1"/>
</dbReference>
<dbReference type="Pfam" id="PF00383">
    <property type="entry name" value="dCMP_cyt_deam_1"/>
    <property type="match status" value="1"/>
</dbReference>
<dbReference type="CDD" id="cd01285">
    <property type="entry name" value="nucleoside_deaminase"/>
    <property type="match status" value="1"/>
</dbReference>
<evidence type="ECO:0000259" key="4">
    <source>
        <dbReference type="PROSITE" id="PS51747"/>
    </source>
</evidence>
<dbReference type="EMBL" id="JALJOQ010000219">
    <property type="protein sequence ID" value="KAK9788849.1"/>
    <property type="molecule type" value="Genomic_DNA"/>
</dbReference>
<gene>
    <name evidence="5" type="ORF">WJX73_007048</name>
</gene>
<evidence type="ECO:0000313" key="6">
    <source>
        <dbReference type="Proteomes" id="UP001465755"/>
    </source>
</evidence>
<dbReference type="GO" id="GO:0002100">
    <property type="term" value="P:tRNA wobble adenosine to inosine editing"/>
    <property type="evidence" value="ECO:0007669"/>
    <property type="project" value="InterPro"/>
</dbReference>
<dbReference type="GO" id="GO:0052717">
    <property type="term" value="F:tRNA-specific adenosine-34 deaminase activity"/>
    <property type="evidence" value="ECO:0007669"/>
    <property type="project" value="UniProtKB-EC"/>
</dbReference>
<proteinExistence type="predicted"/>
<dbReference type="PANTHER" id="PTHR11079">
    <property type="entry name" value="CYTOSINE DEAMINASE FAMILY MEMBER"/>
    <property type="match status" value="1"/>
</dbReference>
<dbReference type="Gene3D" id="3.40.140.10">
    <property type="entry name" value="Cytidine Deaminase, domain 2"/>
    <property type="match status" value="1"/>
</dbReference>
<keyword evidence="3" id="KW-0862">Zinc</keyword>
<protein>
    <recommendedName>
        <fullName evidence="4">CMP/dCMP-type deaminase domain-containing protein</fullName>
    </recommendedName>
</protein>
<comment type="caution">
    <text evidence="5">The sequence shown here is derived from an EMBL/GenBank/DDBJ whole genome shotgun (WGS) entry which is preliminary data.</text>
</comment>
<dbReference type="InterPro" id="IPR016192">
    <property type="entry name" value="APOBEC/CMP_deaminase_Zn-bd"/>
</dbReference>
<dbReference type="Proteomes" id="UP001465755">
    <property type="component" value="Unassembled WGS sequence"/>
</dbReference>
<keyword evidence="6" id="KW-1185">Reference proteome</keyword>
<dbReference type="GO" id="GO:0008270">
    <property type="term" value="F:zinc ion binding"/>
    <property type="evidence" value="ECO:0007669"/>
    <property type="project" value="InterPro"/>
</dbReference>
<dbReference type="PROSITE" id="PS00903">
    <property type="entry name" value="CYT_DCMP_DEAMINASES_1"/>
    <property type="match status" value="1"/>
</dbReference>
<evidence type="ECO:0000256" key="2">
    <source>
        <dbReference type="ARBA" id="ARBA00022801"/>
    </source>
</evidence>
<evidence type="ECO:0000256" key="1">
    <source>
        <dbReference type="ARBA" id="ARBA00022723"/>
    </source>
</evidence>
<sequence>MNLALAQAKEALACDEVPIGCVIVRDGQVVATGRNATNATHNATRHAEMVTIDQMLAEASGNLAAARFSECELYVTCEPCIMCAGALCLLRFGPVHYGCVNTRFGGCGSVLDVHQRGCGACGLAPGELAHSHKGLSVTGGLMEAEAIDLLRKFYMTGNPKAPRPHRPLAGTSPA</sequence>
<dbReference type="InterPro" id="IPR016193">
    <property type="entry name" value="Cytidine_deaminase-like"/>
</dbReference>
<dbReference type="InterPro" id="IPR002125">
    <property type="entry name" value="CMP_dCMP_dom"/>
</dbReference>
<keyword evidence="2" id="KW-0378">Hydrolase</keyword>
<evidence type="ECO:0000313" key="5">
    <source>
        <dbReference type="EMBL" id="KAK9788849.1"/>
    </source>
</evidence>
<dbReference type="PROSITE" id="PS51747">
    <property type="entry name" value="CYT_DCMP_DEAMINASES_2"/>
    <property type="match status" value="1"/>
</dbReference>
<feature type="domain" description="CMP/dCMP-type deaminase" evidence="4">
    <location>
        <begin position="1"/>
        <end position="109"/>
    </location>
</feature>
<organism evidence="5 6">
    <name type="scientific">Symbiochloris irregularis</name>
    <dbReference type="NCBI Taxonomy" id="706552"/>
    <lineage>
        <taxon>Eukaryota</taxon>
        <taxon>Viridiplantae</taxon>
        <taxon>Chlorophyta</taxon>
        <taxon>core chlorophytes</taxon>
        <taxon>Trebouxiophyceae</taxon>
        <taxon>Trebouxiales</taxon>
        <taxon>Trebouxiaceae</taxon>
        <taxon>Symbiochloris</taxon>
    </lineage>
</organism>